<evidence type="ECO:0000256" key="5">
    <source>
        <dbReference type="SAM" id="MobiDB-lite"/>
    </source>
</evidence>
<keyword evidence="3" id="KW-0862">Zinc</keyword>
<sequence>MVPNPPVQPGGDDGDGEGAARGGRESVRRALTERLARARKQAGAAEEAALRLGDDCELDVGDAGSRRTAVEEERRRADEARSAVQRAEAALRRLDEGAFGRCVSCGAAVGPERLAALPHTELCAPCSGAGGRGLPRGAAQQDPTGARSRRGRSRRTVEGEARRAPEPGGTSMSDTTPGQAEGERDEEEPGREAREQPARTTPSQAEGDRDDEAEDG</sequence>
<dbReference type="InterPro" id="IPR000962">
    <property type="entry name" value="Znf_DskA_TraR"/>
</dbReference>
<dbReference type="PANTHER" id="PTHR33823">
    <property type="entry name" value="RNA POLYMERASE-BINDING TRANSCRIPTION FACTOR DKSA-RELATED"/>
    <property type="match status" value="1"/>
</dbReference>
<accession>A0A380MSA4</accession>
<dbReference type="PROSITE" id="PS51128">
    <property type="entry name" value="ZF_DKSA_2"/>
    <property type="match status" value="1"/>
</dbReference>
<protein>
    <submittedName>
        <fullName evidence="7">DNA-binding protein</fullName>
    </submittedName>
</protein>
<feature type="region of interest" description="Disordered" evidence="5">
    <location>
        <begin position="1"/>
        <end position="26"/>
    </location>
</feature>
<organism evidence="7 8">
    <name type="scientific">Streptomyces griseus</name>
    <dbReference type="NCBI Taxonomy" id="1911"/>
    <lineage>
        <taxon>Bacteria</taxon>
        <taxon>Bacillati</taxon>
        <taxon>Actinomycetota</taxon>
        <taxon>Actinomycetes</taxon>
        <taxon>Kitasatosporales</taxon>
        <taxon>Streptomycetaceae</taxon>
        <taxon>Streptomyces</taxon>
    </lineage>
</organism>
<dbReference type="Pfam" id="PF01258">
    <property type="entry name" value="zf-dskA_traR"/>
    <property type="match status" value="1"/>
</dbReference>
<gene>
    <name evidence="7" type="primary">dksA_1</name>
    <name evidence="7" type="ORF">NCTC7807_01134</name>
</gene>
<feature type="region of interest" description="Disordered" evidence="5">
    <location>
        <begin position="53"/>
        <end position="83"/>
    </location>
</feature>
<dbReference type="GO" id="GO:0008270">
    <property type="term" value="F:zinc ion binding"/>
    <property type="evidence" value="ECO:0007669"/>
    <property type="project" value="UniProtKB-KW"/>
</dbReference>
<dbReference type="AlphaFoldDB" id="A0A380MSA4"/>
<evidence type="ECO:0000313" key="8">
    <source>
        <dbReference type="Proteomes" id="UP000254150"/>
    </source>
</evidence>
<keyword evidence="2" id="KW-0863">Zinc-finger</keyword>
<feature type="region of interest" description="Disordered" evidence="5">
    <location>
        <begin position="122"/>
        <end position="216"/>
    </location>
</feature>
<feature type="compositionally biased region" description="Basic and acidic residues" evidence="5">
    <location>
        <begin position="155"/>
        <end position="165"/>
    </location>
</feature>
<evidence type="ECO:0000256" key="1">
    <source>
        <dbReference type="ARBA" id="ARBA00022723"/>
    </source>
</evidence>
<evidence type="ECO:0000256" key="2">
    <source>
        <dbReference type="ARBA" id="ARBA00022771"/>
    </source>
</evidence>
<reference evidence="7 8" key="1">
    <citation type="submission" date="2018-06" db="EMBL/GenBank/DDBJ databases">
        <authorList>
            <consortium name="Pathogen Informatics"/>
            <person name="Doyle S."/>
        </authorList>
    </citation>
    <scope>NUCLEOTIDE SEQUENCE [LARGE SCALE GENOMIC DNA]</scope>
    <source>
        <strain evidence="7 8">NCTC7807</strain>
    </source>
</reference>
<name>A0A380MSA4_STRGR</name>
<dbReference type="PANTHER" id="PTHR33823:SF2">
    <property type="entry name" value="RNA POLYMERASE-BINDING TRANSCRIPTION FACTOR DKSA"/>
    <property type="match status" value="1"/>
</dbReference>
<evidence type="ECO:0000256" key="3">
    <source>
        <dbReference type="ARBA" id="ARBA00022833"/>
    </source>
</evidence>
<feature type="compositionally biased region" description="Basic and acidic residues" evidence="5">
    <location>
        <begin position="64"/>
        <end position="81"/>
    </location>
</feature>
<keyword evidence="7" id="KW-0238">DNA-binding</keyword>
<proteinExistence type="predicted"/>
<feature type="zinc finger region" description="dksA C4-type" evidence="4">
    <location>
        <begin position="102"/>
        <end position="126"/>
    </location>
</feature>
<evidence type="ECO:0000313" key="7">
    <source>
        <dbReference type="EMBL" id="SUO94936.1"/>
    </source>
</evidence>
<dbReference type="EMBL" id="UHID01000001">
    <property type="protein sequence ID" value="SUO94936.1"/>
    <property type="molecule type" value="Genomic_DNA"/>
</dbReference>
<evidence type="ECO:0000259" key="6">
    <source>
        <dbReference type="Pfam" id="PF01258"/>
    </source>
</evidence>
<dbReference type="Gene3D" id="1.20.120.910">
    <property type="entry name" value="DksA, coiled-coil domain"/>
    <property type="match status" value="1"/>
</dbReference>
<feature type="domain" description="Zinc finger DksA/TraR C4-type" evidence="6">
    <location>
        <begin position="97"/>
        <end position="126"/>
    </location>
</feature>
<dbReference type="GO" id="GO:0003677">
    <property type="term" value="F:DNA binding"/>
    <property type="evidence" value="ECO:0007669"/>
    <property type="project" value="UniProtKB-KW"/>
</dbReference>
<evidence type="ECO:0000256" key="4">
    <source>
        <dbReference type="PROSITE-ProRule" id="PRU00510"/>
    </source>
</evidence>
<dbReference type="Proteomes" id="UP000254150">
    <property type="component" value="Unassembled WGS sequence"/>
</dbReference>
<keyword evidence="1" id="KW-0479">Metal-binding</keyword>